<dbReference type="Gene3D" id="3.30.200.20">
    <property type="entry name" value="Phosphorylase Kinase, domain 1"/>
    <property type="match status" value="1"/>
</dbReference>
<dbReference type="Pfam" id="PF07714">
    <property type="entry name" value="PK_Tyr_Ser-Thr"/>
    <property type="match status" value="1"/>
</dbReference>
<evidence type="ECO:0000256" key="4">
    <source>
        <dbReference type="ARBA" id="ARBA00009479"/>
    </source>
</evidence>
<keyword evidence="7" id="KW-0251">Elongation factor</keyword>
<organism evidence="11 12">
    <name type="scientific">Mucuna pruriens</name>
    <name type="common">Velvet bean</name>
    <name type="synonym">Dolichos pruriens</name>
    <dbReference type="NCBI Taxonomy" id="157652"/>
    <lineage>
        <taxon>Eukaryota</taxon>
        <taxon>Viridiplantae</taxon>
        <taxon>Streptophyta</taxon>
        <taxon>Embryophyta</taxon>
        <taxon>Tracheophyta</taxon>
        <taxon>Spermatophyta</taxon>
        <taxon>Magnoliopsida</taxon>
        <taxon>eudicotyledons</taxon>
        <taxon>Gunneridae</taxon>
        <taxon>Pentapetalae</taxon>
        <taxon>rosids</taxon>
        <taxon>fabids</taxon>
        <taxon>Fabales</taxon>
        <taxon>Fabaceae</taxon>
        <taxon>Papilionoideae</taxon>
        <taxon>50 kb inversion clade</taxon>
        <taxon>NPAAA clade</taxon>
        <taxon>indigoferoid/millettioid clade</taxon>
        <taxon>Phaseoleae</taxon>
        <taxon>Mucuna</taxon>
    </lineage>
</organism>
<dbReference type="CDD" id="cd05794">
    <property type="entry name" value="S1_EF-P_repeat_2"/>
    <property type="match status" value="1"/>
</dbReference>
<dbReference type="CDD" id="cd04470">
    <property type="entry name" value="S1_EF-P_repeat_1"/>
    <property type="match status" value="1"/>
</dbReference>
<dbReference type="GO" id="GO:0043043">
    <property type="term" value="P:peptide biosynthetic process"/>
    <property type="evidence" value="ECO:0007669"/>
    <property type="project" value="InterPro"/>
</dbReference>
<dbReference type="InterPro" id="IPR011009">
    <property type="entry name" value="Kinase-like_dom_sf"/>
</dbReference>
<dbReference type="SUPFAM" id="SSF56112">
    <property type="entry name" value="Protein kinase-like (PK-like)"/>
    <property type="match status" value="1"/>
</dbReference>
<dbReference type="NCBIfam" id="TIGR00038">
    <property type="entry name" value="efp"/>
    <property type="match status" value="1"/>
</dbReference>
<dbReference type="AlphaFoldDB" id="A0A371I241"/>
<dbReference type="GO" id="GO:0003746">
    <property type="term" value="F:translation elongation factor activity"/>
    <property type="evidence" value="ECO:0007669"/>
    <property type="project" value="UniProtKB-KW"/>
</dbReference>
<dbReference type="SMART" id="SM00841">
    <property type="entry name" value="Elong-fact-P_C"/>
    <property type="match status" value="1"/>
</dbReference>
<evidence type="ECO:0000256" key="9">
    <source>
        <dbReference type="SAM" id="MobiDB-lite"/>
    </source>
</evidence>
<accession>A0A371I241</accession>
<dbReference type="UniPathway" id="UPA00345"/>
<dbReference type="Gene3D" id="2.30.30.30">
    <property type="match status" value="1"/>
</dbReference>
<dbReference type="HAMAP" id="MF_00141">
    <property type="entry name" value="EF_P"/>
    <property type="match status" value="1"/>
</dbReference>
<dbReference type="InterPro" id="IPR014722">
    <property type="entry name" value="Rib_uL2_dom2"/>
</dbReference>
<evidence type="ECO:0000313" key="12">
    <source>
        <dbReference type="Proteomes" id="UP000257109"/>
    </source>
</evidence>
<evidence type="ECO:0000259" key="10">
    <source>
        <dbReference type="PROSITE" id="PS50011"/>
    </source>
</evidence>
<dbReference type="InterPro" id="IPR008991">
    <property type="entry name" value="Translation_prot_SH3-like_sf"/>
</dbReference>
<feature type="compositionally biased region" description="Polar residues" evidence="9">
    <location>
        <begin position="37"/>
        <end position="47"/>
    </location>
</feature>
<keyword evidence="5" id="KW-1003">Cell membrane</keyword>
<dbReference type="SUPFAM" id="SSF50104">
    <property type="entry name" value="Translation proteins SH3-like domain"/>
    <property type="match status" value="1"/>
</dbReference>
<reference evidence="11" key="1">
    <citation type="submission" date="2018-05" db="EMBL/GenBank/DDBJ databases">
        <title>Draft genome of Mucuna pruriens seed.</title>
        <authorList>
            <person name="Nnadi N.E."/>
            <person name="Vos R."/>
            <person name="Hasami M.H."/>
            <person name="Devisetty U.K."/>
            <person name="Aguiy J.C."/>
        </authorList>
    </citation>
    <scope>NUCLEOTIDE SEQUENCE [LARGE SCALE GENOMIC DNA]</scope>
    <source>
        <strain evidence="11">JCA_2017</strain>
    </source>
</reference>
<dbReference type="InterPro" id="IPR001059">
    <property type="entry name" value="Transl_elong_P/YeiP_cen"/>
</dbReference>
<dbReference type="PANTHER" id="PTHR45621">
    <property type="entry name" value="OS01G0588500 PROTEIN-RELATED"/>
    <property type="match status" value="1"/>
</dbReference>
<dbReference type="Gene3D" id="2.40.50.140">
    <property type="entry name" value="Nucleic acid-binding proteins"/>
    <property type="match status" value="2"/>
</dbReference>
<dbReference type="SMART" id="SM01185">
    <property type="entry name" value="EFP"/>
    <property type="match status" value="1"/>
</dbReference>
<evidence type="ECO:0000313" key="11">
    <source>
        <dbReference type="EMBL" id="RDY09093.1"/>
    </source>
</evidence>
<evidence type="ECO:0000256" key="3">
    <source>
        <dbReference type="ARBA" id="ARBA00004815"/>
    </source>
</evidence>
<dbReference type="InterPro" id="IPR000719">
    <property type="entry name" value="Prot_kinase_dom"/>
</dbReference>
<feature type="compositionally biased region" description="Basic and acidic residues" evidence="9">
    <location>
        <begin position="95"/>
        <end position="107"/>
    </location>
</feature>
<dbReference type="Gene3D" id="1.10.510.10">
    <property type="entry name" value="Transferase(Phosphotransferase) domain 1"/>
    <property type="match status" value="1"/>
</dbReference>
<sequence>MGCFTVLKSKKKKSDPMVYVKRVSHNEHIPTVLPEPQTHTPSLQSAPPSFRTRVKPIQPINKVGNNRARTLSAPSTLDAAEQDALASIEYEEQEESKHRTGSMKEQRTSSPQPLPLPSPQGGGVLKAVGSFKSVTASGPLYASGPLPLPPTGSLRNFLYEEIAAACHNFSSDRCMSECLSSTIYKASFGDDVSSSKKFEATVTRLHPSSQGLKEFINEVNTLASLQHPNLCKLLGFHARDGSENRMLVYERLYHGSLDRLLYGRSDGPSIDWNTRMKIALCAAQGLTFLHEEGPFQAMYNEFSTANIQIDKDFSAKLSGYGCVGHIPEEEISSSSSAVGNLSMETLEKGMLTPKSNVWSFGIFLLELLTGRKNLDSRHPKEERNLVKWSRPFLADIYRLSLIMDPQLKGRFPSKAARTIADIAQRCLQKEPSERPTMRTVVEHLKMIQDLKYSCRFPLQEPASNLGKHMSRSPSLNGIICPAPRLSFSPSPPSGATISVSPPRWSGVPILLPALACSSSLSLEELDRQESRKSSSSASRRASFRTTMVAGTVTLKLNLSAFSSSMSSFTASSSSSSFPSLLPMRTPFSKPRFLRIYALSSNDIKVGTNLEVDGAPWRVIEFLHVKPGKGAAFVRTKMKNYITGNTVEKTFRAGSSIDQADISKETKQFTYKDGSQFVFMDLNTYEEFRLGESEIGDRIKWLKEGMDCNLLLWNGKVIDVELPITVKLAVVDVDPGVKGDTAQGGTKPATLDTGAVVNVPLFVNVGDEILVDSRTGQYMSRA</sequence>
<name>A0A371I241_MUCPR</name>
<evidence type="ECO:0000256" key="8">
    <source>
        <dbReference type="ARBA" id="ARBA00022917"/>
    </source>
</evidence>
<dbReference type="FunFam" id="2.30.30.30:FF:000040">
    <property type="entry name" value="Organellar elongation factor P"/>
    <property type="match status" value="1"/>
</dbReference>
<feature type="compositionally biased region" description="Polar residues" evidence="9">
    <location>
        <begin position="63"/>
        <end position="75"/>
    </location>
</feature>
<comment type="subcellular location">
    <subcellularLocation>
        <location evidence="1">Cell membrane</location>
    </subcellularLocation>
    <subcellularLocation>
        <location evidence="2">Cytoplasm</location>
    </subcellularLocation>
</comment>
<dbReference type="NCBIfam" id="NF001810">
    <property type="entry name" value="PRK00529.1"/>
    <property type="match status" value="1"/>
</dbReference>
<keyword evidence="12" id="KW-1185">Reference proteome</keyword>
<dbReference type="InterPro" id="IPR001245">
    <property type="entry name" value="Ser-Thr/Tyr_kinase_cat_dom"/>
</dbReference>
<evidence type="ECO:0000256" key="1">
    <source>
        <dbReference type="ARBA" id="ARBA00004236"/>
    </source>
</evidence>
<keyword evidence="8" id="KW-0648">Protein biosynthesis</keyword>
<dbReference type="InterPro" id="IPR012340">
    <property type="entry name" value="NA-bd_OB-fold"/>
</dbReference>
<comment type="similarity">
    <text evidence="4">Belongs to the elongation factor P family.</text>
</comment>
<dbReference type="FunFam" id="2.40.50.140:FF:000004">
    <property type="entry name" value="Elongation factor P"/>
    <property type="match status" value="1"/>
</dbReference>
<feature type="domain" description="Protein kinase" evidence="10">
    <location>
        <begin position="169"/>
        <end position="446"/>
    </location>
</feature>
<dbReference type="SUPFAM" id="SSF50249">
    <property type="entry name" value="Nucleic acid-binding proteins"/>
    <property type="match status" value="2"/>
</dbReference>
<dbReference type="Proteomes" id="UP000257109">
    <property type="component" value="Unassembled WGS sequence"/>
</dbReference>
<dbReference type="InterPro" id="IPR050823">
    <property type="entry name" value="Plant_Ser_Thr_Prot_Kinase"/>
</dbReference>
<keyword evidence="6" id="KW-0963">Cytoplasm</keyword>
<comment type="caution">
    <text evidence="11">The sequence shown here is derived from an EMBL/GenBank/DDBJ whole genome shotgun (WGS) entry which is preliminary data.</text>
</comment>
<dbReference type="GO" id="GO:0005524">
    <property type="term" value="F:ATP binding"/>
    <property type="evidence" value="ECO:0007669"/>
    <property type="project" value="InterPro"/>
</dbReference>
<dbReference type="InterPro" id="IPR013852">
    <property type="entry name" value="Transl_elong_P/YeiP_CS"/>
</dbReference>
<dbReference type="PROSITE" id="PS01275">
    <property type="entry name" value="EFP"/>
    <property type="match status" value="1"/>
</dbReference>
<dbReference type="Pfam" id="PF01132">
    <property type="entry name" value="EFP"/>
    <property type="match status" value="1"/>
</dbReference>
<comment type="pathway">
    <text evidence="3">Protein biosynthesis; polypeptide chain elongation.</text>
</comment>
<dbReference type="Pfam" id="PF09285">
    <property type="entry name" value="Elong-fact-P_C"/>
    <property type="match status" value="1"/>
</dbReference>
<dbReference type="EMBL" id="QJKJ01001127">
    <property type="protein sequence ID" value="RDY09093.1"/>
    <property type="molecule type" value="Genomic_DNA"/>
</dbReference>
<evidence type="ECO:0000256" key="5">
    <source>
        <dbReference type="ARBA" id="ARBA00022475"/>
    </source>
</evidence>
<dbReference type="Pfam" id="PF08207">
    <property type="entry name" value="EFP_N"/>
    <property type="match status" value="1"/>
</dbReference>
<proteinExistence type="inferred from homology"/>
<dbReference type="GO" id="GO:0004672">
    <property type="term" value="F:protein kinase activity"/>
    <property type="evidence" value="ECO:0007669"/>
    <property type="project" value="InterPro"/>
</dbReference>
<dbReference type="InterPro" id="IPR015365">
    <property type="entry name" value="Elong-fact-P_C"/>
</dbReference>
<dbReference type="FunFam" id="2.40.50.140:FF:000009">
    <property type="entry name" value="Elongation factor P"/>
    <property type="match status" value="1"/>
</dbReference>
<dbReference type="InterPro" id="IPR011768">
    <property type="entry name" value="Transl_elongation_fac_P"/>
</dbReference>
<evidence type="ECO:0000256" key="2">
    <source>
        <dbReference type="ARBA" id="ARBA00004496"/>
    </source>
</evidence>
<feature type="region of interest" description="Disordered" evidence="9">
    <location>
        <begin position="29"/>
        <end position="78"/>
    </location>
</feature>
<protein>
    <submittedName>
        <fullName evidence="11">Efp</fullName>
    </submittedName>
</protein>
<evidence type="ECO:0000256" key="6">
    <source>
        <dbReference type="ARBA" id="ARBA00022490"/>
    </source>
</evidence>
<dbReference type="GO" id="GO:0005886">
    <property type="term" value="C:plasma membrane"/>
    <property type="evidence" value="ECO:0007669"/>
    <property type="project" value="UniProtKB-SubCell"/>
</dbReference>
<gene>
    <name evidence="11" type="primary">efp</name>
    <name evidence="11" type="ORF">CR513_06589</name>
</gene>
<feature type="region of interest" description="Disordered" evidence="9">
    <location>
        <begin position="90"/>
        <end position="122"/>
    </location>
</feature>
<evidence type="ECO:0000256" key="7">
    <source>
        <dbReference type="ARBA" id="ARBA00022768"/>
    </source>
</evidence>
<dbReference type="PROSITE" id="PS50011">
    <property type="entry name" value="PROTEIN_KINASE_DOM"/>
    <property type="match status" value="1"/>
</dbReference>
<keyword evidence="5" id="KW-0472">Membrane</keyword>
<dbReference type="InterPro" id="IPR013185">
    <property type="entry name" value="Transl_elong_KOW-like"/>
</dbReference>
<dbReference type="GO" id="GO:0005829">
    <property type="term" value="C:cytosol"/>
    <property type="evidence" value="ECO:0007669"/>
    <property type="project" value="UniProtKB-ARBA"/>
</dbReference>
<dbReference type="STRING" id="157652.A0A371I241"/>
<dbReference type="OrthoDB" id="1915767at2759"/>